<protein>
    <submittedName>
        <fullName evidence="2">Uncharacterized protein</fullName>
    </submittedName>
</protein>
<comment type="caution">
    <text evidence="2">The sequence shown here is derived from an EMBL/GenBank/DDBJ whole genome shotgun (WGS) entry which is preliminary data.</text>
</comment>
<evidence type="ECO:0000256" key="1">
    <source>
        <dbReference type="SAM" id="MobiDB-lite"/>
    </source>
</evidence>
<sequence length="231" mass="24126">MPATLRREIDLHSHYDLLIVAYPLLPAAAGRLSMAGREAPRSTRRPSSPSGVLRPPRLALSIRGLRSRADDPPLGATLENSPARSTRDVHLHPPTSGVPRRRATSGAELSTGSSESDEKQLPVILSPSSTKWPSIDERRVGSPLAGRTAGPRRESERGGGRPSGLPPGAPPGESGLANRTDSTPRSSPPAPPTPSSPRAPGEGAAVREARTLSPAVHRIPSSSGGRPRPSG</sequence>
<feature type="non-terminal residue" evidence="2">
    <location>
        <position position="231"/>
    </location>
</feature>
<organism evidence="2 3">
    <name type="scientific">Thalassiosira oceanica</name>
    <name type="common">Marine diatom</name>
    <dbReference type="NCBI Taxonomy" id="159749"/>
    <lineage>
        <taxon>Eukaryota</taxon>
        <taxon>Sar</taxon>
        <taxon>Stramenopiles</taxon>
        <taxon>Ochrophyta</taxon>
        <taxon>Bacillariophyta</taxon>
        <taxon>Coscinodiscophyceae</taxon>
        <taxon>Thalassiosirophycidae</taxon>
        <taxon>Thalassiosirales</taxon>
        <taxon>Thalassiosiraceae</taxon>
        <taxon>Thalassiosira</taxon>
    </lineage>
</organism>
<feature type="region of interest" description="Disordered" evidence="1">
    <location>
        <begin position="35"/>
        <end position="231"/>
    </location>
</feature>
<feature type="compositionally biased region" description="Pro residues" evidence="1">
    <location>
        <begin position="186"/>
        <end position="197"/>
    </location>
</feature>
<evidence type="ECO:0000313" key="3">
    <source>
        <dbReference type="Proteomes" id="UP000266841"/>
    </source>
</evidence>
<evidence type="ECO:0000313" key="2">
    <source>
        <dbReference type="EMBL" id="EJK74421.1"/>
    </source>
</evidence>
<gene>
    <name evidence="2" type="ORF">THAOC_03900</name>
</gene>
<dbReference type="EMBL" id="AGNL01003686">
    <property type="protein sequence ID" value="EJK74421.1"/>
    <property type="molecule type" value="Genomic_DNA"/>
</dbReference>
<keyword evidence="3" id="KW-1185">Reference proteome</keyword>
<dbReference type="AlphaFoldDB" id="K0TK90"/>
<proteinExistence type="predicted"/>
<reference evidence="2 3" key="1">
    <citation type="journal article" date="2012" name="Genome Biol.">
        <title>Genome and low-iron response of an oceanic diatom adapted to chronic iron limitation.</title>
        <authorList>
            <person name="Lommer M."/>
            <person name="Specht M."/>
            <person name="Roy A.S."/>
            <person name="Kraemer L."/>
            <person name="Andreson R."/>
            <person name="Gutowska M.A."/>
            <person name="Wolf J."/>
            <person name="Bergner S.V."/>
            <person name="Schilhabel M.B."/>
            <person name="Klostermeier U.C."/>
            <person name="Beiko R.G."/>
            <person name="Rosenstiel P."/>
            <person name="Hippler M."/>
            <person name="Laroche J."/>
        </authorList>
    </citation>
    <scope>NUCLEOTIDE SEQUENCE [LARGE SCALE GENOMIC DNA]</scope>
    <source>
        <strain evidence="2 3">CCMP1005</strain>
    </source>
</reference>
<feature type="compositionally biased region" description="Low complexity" evidence="1">
    <location>
        <begin position="218"/>
        <end position="231"/>
    </location>
</feature>
<accession>K0TK90</accession>
<name>K0TK90_THAOC</name>
<dbReference type="Proteomes" id="UP000266841">
    <property type="component" value="Unassembled WGS sequence"/>
</dbReference>